<keyword evidence="12" id="KW-1185">Reference proteome</keyword>
<keyword evidence="4" id="KW-1003">Cell membrane</keyword>
<name>A0ABW4ZHD6_9SPHI</name>
<dbReference type="EMBL" id="JBHUHZ010000001">
    <property type="protein sequence ID" value="MFD2161445.1"/>
    <property type="molecule type" value="Genomic_DNA"/>
</dbReference>
<dbReference type="RefSeq" id="WP_255899296.1">
    <property type="nucleotide sequence ID" value="NZ_JAFMZO010000001.1"/>
</dbReference>
<keyword evidence="5" id="KW-0997">Cell inner membrane</keyword>
<evidence type="ECO:0000256" key="4">
    <source>
        <dbReference type="ARBA" id="ARBA00022475"/>
    </source>
</evidence>
<evidence type="ECO:0000256" key="5">
    <source>
        <dbReference type="ARBA" id="ARBA00022519"/>
    </source>
</evidence>
<dbReference type="PANTHER" id="PTHR33446">
    <property type="entry name" value="PROTEIN TONB-RELATED"/>
    <property type="match status" value="1"/>
</dbReference>
<keyword evidence="9" id="KW-0472">Membrane</keyword>
<dbReference type="SUPFAM" id="SSF74653">
    <property type="entry name" value="TolA/TonB C-terminal domain"/>
    <property type="match status" value="1"/>
</dbReference>
<gene>
    <name evidence="11" type="ORF">ACFSJU_03520</name>
</gene>
<keyword evidence="7" id="KW-0653">Protein transport</keyword>
<dbReference type="Proteomes" id="UP001597387">
    <property type="component" value="Unassembled WGS sequence"/>
</dbReference>
<proteinExistence type="inferred from homology"/>
<dbReference type="PROSITE" id="PS52015">
    <property type="entry name" value="TONB_CTD"/>
    <property type="match status" value="1"/>
</dbReference>
<feature type="domain" description="TonB C-terminal" evidence="10">
    <location>
        <begin position="25"/>
        <end position="120"/>
    </location>
</feature>
<evidence type="ECO:0000256" key="8">
    <source>
        <dbReference type="ARBA" id="ARBA00022989"/>
    </source>
</evidence>
<comment type="similarity">
    <text evidence="2">Belongs to the TonB family.</text>
</comment>
<keyword evidence="8" id="KW-1133">Transmembrane helix</keyword>
<dbReference type="InterPro" id="IPR051045">
    <property type="entry name" value="TonB-dependent_transducer"/>
</dbReference>
<dbReference type="Pfam" id="PF03544">
    <property type="entry name" value="TonB_C"/>
    <property type="match status" value="1"/>
</dbReference>
<evidence type="ECO:0000259" key="10">
    <source>
        <dbReference type="PROSITE" id="PS52015"/>
    </source>
</evidence>
<evidence type="ECO:0000256" key="2">
    <source>
        <dbReference type="ARBA" id="ARBA00006555"/>
    </source>
</evidence>
<sequence length="220" mass="24951">MNLILALILWLSTPGNFTNVPEFKGGQRGLNLFIARNMLYPEYAKQNCLQGTVNIRFKLTKKGEIFGSKVQKGFGVDLDIEALRIVRLTSGLWKVPAAFDTTQSIVIPINFALKEYNCNERSAEDIRDAIVAYKAKQDLTKAVINFYDKKSGGSYSAEDEARILELKQQLGYDDRFFDRTIRQAQQKLRQGDKESACEDFNLVRKLGSDKADQILAEHCQ</sequence>
<reference evidence="12" key="1">
    <citation type="journal article" date="2019" name="Int. J. Syst. Evol. Microbiol.">
        <title>The Global Catalogue of Microorganisms (GCM) 10K type strain sequencing project: providing services to taxonomists for standard genome sequencing and annotation.</title>
        <authorList>
            <consortium name="The Broad Institute Genomics Platform"/>
            <consortium name="The Broad Institute Genome Sequencing Center for Infectious Disease"/>
            <person name="Wu L."/>
            <person name="Ma J."/>
        </authorList>
    </citation>
    <scope>NUCLEOTIDE SEQUENCE [LARGE SCALE GENOMIC DNA]</scope>
    <source>
        <strain evidence="12">KCTC 42217</strain>
    </source>
</reference>
<evidence type="ECO:0000256" key="1">
    <source>
        <dbReference type="ARBA" id="ARBA00004383"/>
    </source>
</evidence>
<keyword evidence="6" id="KW-0812">Transmembrane</keyword>
<dbReference type="InterPro" id="IPR037682">
    <property type="entry name" value="TonB_C"/>
</dbReference>
<dbReference type="InterPro" id="IPR006260">
    <property type="entry name" value="TonB/TolA_C"/>
</dbReference>
<evidence type="ECO:0000256" key="3">
    <source>
        <dbReference type="ARBA" id="ARBA00022448"/>
    </source>
</evidence>
<accession>A0ABW4ZHD6</accession>
<evidence type="ECO:0000313" key="11">
    <source>
        <dbReference type="EMBL" id="MFD2161445.1"/>
    </source>
</evidence>
<protein>
    <submittedName>
        <fullName evidence="11">TonB family protein</fullName>
    </submittedName>
</protein>
<evidence type="ECO:0000256" key="6">
    <source>
        <dbReference type="ARBA" id="ARBA00022692"/>
    </source>
</evidence>
<comment type="subcellular location">
    <subcellularLocation>
        <location evidence="1">Cell inner membrane</location>
        <topology evidence="1">Single-pass membrane protein</topology>
        <orientation evidence="1">Periplasmic side</orientation>
    </subcellularLocation>
</comment>
<dbReference type="Gene3D" id="3.30.1150.10">
    <property type="match status" value="1"/>
</dbReference>
<dbReference type="NCBIfam" id="TIGR01352">
    <property type="entry name" value="tonB_Cterm"/>
    <property type="match status" value="1"/>
</dbReference>
<evidence type="ECO:0000313" key="12">
    <source>
        <dbReference type="Proteomes" id="UP001597387"/>
    </source>
</evidence>
<evidence type="ECO:0000256" key="7">
    <source>
        <dbReference type="ARBA" id="ARBA00022927"/>
    </source>
</evidence>
<organism evidence="11 12">
    <name type="scientific">Paradesertivirga mongoliensis</name>
    <dbReference type="NCBI Taxonomy" id="2100740"/>
    <lineage>
        <taxon>Bacteria</taxon>
        <taxon>Pseudomonadati</taxon>
        <taxon>Bacteroidota</taxon>
        <taxon>Sphingobacteriia</taxon>
        <taxon>Sphingobacteriales</taxon>
        <taxon>Sphingobacteriaceae</taxon>
        <taxon>Paradesertivirga</taxon>
    </lineage>
</organism>
<keyword evidence="3" id="KW-0813">Transport</keyword>
<dbReference type="PANTHER" id="PTHR33446:SF2">
    <property type="entry name" value="PROTEIN TONB"/>
    <property type="match status" value="1"/>
</dbReference>
<comment type="caution">
    <text evidence="11">The sequence shown here is derived from an EMBL/GenBank/DDBJ whole genome shotgun (WGS) entry which is preliminary data.</text>
</comment>
<evidence type="ECO:0000256" key="9">
    <source>
        <dbReference type="ARBA" id="ARBA00023136"/>
    </source>
</evidence>